<reference evidence="1" key="1">
    <citation type="journal article" date="2014" name="Front. Microbiol.">
        <title>High frequency of phylogenetically diverse reductive dehalogenase-homologous genes in deep subseafloor sedimentary metagenomes.</title>
        <authorList>
            <person name="Kawai M."/>
            <person name="Futagami T."/>
            <person name="Toyoda A."/>
            <person name="Takaki Y."/>
            <person name="Nishi S."/>
            <person name="Hori S."/>
            <person name="Arai W."/>
            <person name="Tsubouchi T."/>
            <person name="Morono Y."/>
            <person name="Uchiyama I."/>
            <person name="Ito T."/>
            <person name="Fujiyama A."/>
            <person name="Inagaki F."/>
            <person name="Takami H."/>
        </authorList>
    </citation>
    <scope>NUCLEOTIDE SEQUENCE</scope>
    <source>
        <strain evidence="1">Expedition CK06-06</strain>
    </source>
</reference>
<proteinExistence type="predicted"/>
<accession>X1G2D2</accession>
<dbReference type="EMBL" id="BARU01006704">
    <property type="protein sequence ID" value="GAH35749.1"/>
    <property type="molecule type" value="Genomic_DNA"/>
</dbReference>
<evidence type="ECO:0000313" key="1">
    <source>
        <dbReference type="EMBL" id="GAH35749.1"/>
    </source>
</evidence>
<protein>
    <submittedName>
        <fullName evidence="1">Uncharacterized protein</fullName>
    </submittedName>
</protein>
<dbReference type="AlphaFoldDB" id="X1G2D2"/>
<gene>
    <name evidence="1" type="ORF">S03H2_13208</name>
</gene>
<feature type="non-terminal residue" evidence="1">
    <location>
        <position position="212"/>
    </location>
</feature>
<comment type="caution">
    <text evidence="1">The sequence shown here is derived from an EMBL/GenBank/DDBJ whole genome shotgun (WGS) entry which is preliminary data.</text>
</comment>
<sequence length="212" mass="24513">MITISGTLSKAWMAKELAVAFDRDYYFEPNRRYAVDFLCNEYASEHFRGMRLFYSESNLGQFDYWDKDQIQIGGIQPNMILGMLLGADFIPQDDKDADISPGCLTKKDPCDLPRPENLLDHSLINLFDEQIRRVQSDSKKQLRPIPPFFWETSGRAAIHGVMTSAQKFLGETIFIDMMTEPQRCLEIMHWIGDTYIVLCRHFSEIADLPITE</sequence>
<name>X1G2D2_9ZZZZ</name>
<organism evidence="1">
    <name type="scientific">marine sediment metagenome</name>
    <dbReference type="NCBI Taxonomy" id="412755"/>
    <lineage>
        <taxon>unclassified sequences</taxon>
        <taxon>metagenomes</taxon>
        <taxon>ecological metagenomes</taxon>
    </lineage>
</organism>